<evidence type="ECO:0000256" key="12">
    <source>
        <dbReference type="SAM" id="MobiDB-lite"/>
    </source>
</evidence>
<dbReference type="InterPro" id="IPR003593">
    <property type="entry name" value="AAA+_ATPase"/>
</dbReference>
<dbReference type="InterPro" id="IPR032781">
    <property type="entry name" value="ABC_tran_Xtn"/>
</dbReference>
<evidence type="ECO:0000313" key="15">
    <source>
        <dbReference type="Proteomes" id="UP000010953"/>
    </source>
</evidence>
<dbReference type="Gene3D" id="1.10.287.380">
    <property type="entry name" value="Valyl-tRNA synthetase, C-terminal domain"/>
    <property type="match status" value="1"/>
</dbReference>
<dbReference type="InterPro" id="IPR032524">
    <property type="entry name" value="ABC_tran_C"/>
</dbReference>
<evidence type="ECO:0000256" key="7">
    <source>
        <dbReference type="ARBA" id="ARBA00022801"/>
    </source>
</evidence>
<dbReference type="Pfam" id="PF00005">
    <property type="entry name" value="ABC_tran"/>
    <property type="match status" value="2"/>
</dbReference>
<proteinExistence type="inferred from homology"/>
<keyword evidence="2" id="KW-0963">Cytoplasm</keyword>
<evidence type="ECO:0000256" key="9">
    <source>
        <dbReference type="ARBA" id="ARBA00022845"/>
    </source>
</evidence>
<feature type="domain" description="ABC transporter" evidence="13">
    <location>
        <begin position="357"/>
        <end position="575"/>
    </location>
</feature>
<dbReference type="GO" id="GO:0003677">
    <property type="term" value="F:DNA binding"/>
    <property type="evidence" value="ECO:0007669"/>
    <property type="project" value="InterPro"/>
</dbReference>
<dbReference type="InterPro" id="IPR017871">
    <property type="entry name" value="ABC_transporter-like_CS"/>
</dbReference>
<dbReference type="PANTHER" id="PTHR42855">
    <property type="entry name" value="ABC TRANSPORTER ATP-BINDING SUBUNIT"/>
    <property type="match status" value="1"/>
</dbReference>
<dbReference type="PANTHER" id="PTHR42855:SF1">
    <property type="entry name" value="ABC TRANSPORTER DOMAIN-CONTAINING PROTEIN"/>
    <property type="match status" value="1"/>
</dbReference>
<dbReference type="FunFam" id="3.40.50.300:FF:000183">
    <property type="entry name" value="ABC transporter ATP-binding protein yjjK"/>
    <property type="match status" value="1"/>
</dbReference>
<dbReference type="InParanoid" id="M7Y342"/>
<dbReference type="SMART" id="SM00382">
    <property type="entry name" value="AAA"/>
    <property type="match status" value="2"/>
</dbReference>
<evidence type="ECO:0000256" key="3">
    <source>
        <dbReference type="ARBA" id="ARBA00022555"/>
    </source>
</evidence>
<dbReference type="GO" id="GO:0005524">
    <property type="term" value="F:ATP binding"/>
    <property type="evidence" value="ECO:0007669"/>
    <property type="project" value="UniProtKB-KW"/>
</dbReference>
<evidence type="ECO:0000256" key="1">
    <source>
        <dbReference type="ARBA" id="ARBA00005868"/>
    </source>
</evidence>
<evidence type="ECO:0000256" key="6">
    <source>
        <dbReference type="ARBA" id="ARBA00022741"/>
    </source>
</evidence>
<evidence type="ECO:0000259" key="13">
    <source>
        <dbReference type="PROSITE" id="PS50893"/>
    </source>
</evidence>
<evidence type="ECO:0000256" key="10">
    <source>
        <dbReference type="ARBA" id="ARBA00022884"/>
    </source>
</evidence>
<evidence type="ECO:0000256" key="8">
    <source>
        <dbReference type="ARBA" id="ARBA00022840"/>
    </source>
</evidence>
<keyword evidence="11" id="KW-0648">Protein biosynthesis</keyword>
<accession>M7Y342</accession>
<sequence length="670" mass="76444">MASNISTFQLSNPFTHPQSSNYQFSNLSIFQYLSVYLCGMNYLSVENLSKSFGERKLFQNISFGIDQGQKIALVGINGAGKSTLMKIIMGLEVADSGTFSINQQIKVSYVHQNPVFAADLSIYQTIFEGSTNEILGLIESYHKVMLDAEMGKDNGDLLQQFLIKMDAMQAWDYEYEVKEVLGKLGLKDTEQPVGNLSGGQRKRVALAKAILEKPDLLLLDEPTNHLDLETIEWLEDYLSRANLSLLMVTHDRYFLEKVTNQILELDNGQIYRYMGNYGYFLEKKAERREIEATEIDKAKSLYKKELEWIRRQPKARGTKAKYRVDAFEETKEKAFQKREEREIELKLTTQRLGNKIIEIDELGKSFDGKPVIKDFSYIFKKGDKIGIVGPNGAGKTTFLNMITGLLEPDRGKVTIGQTTAIGYYRQEEDRFDESKRLIDIVKDVAEVVTIAGGSTISVSQFLTKFGFPPKQQFTPIEKLSGGERRRLQLLMVLIKNPNFLILDEPTNDLDIMTLNTLEEFLDDFPGCLLIVSHDRYFMDRLVDHLFVFEGEGKIKDFPGNYTDFREWEKEQKLAPKLEKPEVKAPEPKKVEAASVSKPKATFKDKKEFEETSSKIESLQREKDQLVEKIQAGSGGPADMTNWSKRIVAIDHEVENLEMRWLELSELEGIG</sequence>
<dbReference type="GO" id="GO:0006417">
    <property type="term" value="P:regulation of translation"/>
    <property type="evidence" value="ECO:0007669"/>
    <property type="project" value="UniProtKB-KW"/>
</dbReference>
<dbReference type="InterPro" id="IPR003439">
    <property type="entry name" value="ABC_transporter-like_ATP-bd"/>
</dbReference>
<dbReference type="Pfam" id="PF12848">
    <property type="entry name" value="ABC_tran_Xtn"/>
    <property type="match status" value="1"/>
</dbReference>
<dbReference type="FunFam" id="3.40.50.300:FF:000011">
    <property type="entry name" value="Putative ABC transporter ATP-binding component"/>
    <property type="match status" value="1"/>
</dbReference>
<dbReference type="STRING" id="1239962.C943_02252"/>
<evidence type="ECO:0000313" key="14">
    <source>
        <dbReference type="EMBL" id="EMS35177.1"/>
    </source>
</evidence>
<keyword evidence="15" id="KW-1185">Reference proteome</keyword>
<dbReference type="GO" id="GO:0016887">
    <property type="term" value="F:ATP hydrolysis activity"/>
    <property type="evidence" value="ECO:0007669"/>
    <property type="project" value="InterPro"/>
</dbReference>
<keyword evidence="3" id="KW-0820">tRNA-binding</keyword>
<evidence type="ECO:0000256" key="4">
    <source>
        <dbReference type="ARBA" id="ARBA00022730"/>
    </source>
</evidence>
<reference evidence="14" key="1">
    <citation type="submission" date="2013-01" db="EMBL/GenBank/DDBJ databases">
        <title>Genome assembly of Mariniradius saccharolyticus AK6.</title>
        <authorList>
            <person name="Vaidya B."/>
            <person name="Khatri I."/>
            <person name="Tanuku N.R.S."/>
            <person name="Subramanian S."/>
            <person name="Pinnaka A."/>
        </authorList>
    </citation>
    <scope>NUCLEOTIDE SEQUENCE [LARGE SCALE GENOMIC DNA]</scope>
    <source>
        <strain evidence="14">AK6</strain>
    </source>
</reference>
<dbReference type="EMBL" id="AMZY02000002">
    <property type="protein sequence ID" value="EMS35177.1"/>
    <property type="molecule type" value="Genomic_DNA"/>
</dbReference>
<dbReference type="GO" id="GO:0006412">
    <property type="term" value="P:translation"/>
    <property type="evidence" value="ECO:0007669"/>
    <property type="project" value="UniProtKB-KW"/>
</dbReference>
<evidence type="ECO:0000256" key="2">
    <source>
        <dbReference type="ARBA" id="ARBA00022490"/>
    </source>
</evidence>
<dbReference type="PROSITE" id="PS00211">
    <property type="entry name" value="ABC_TRANSPORTER_1"/>
    <property type="match status" value="2"/>
</dbReference>
<feature type="compositionally biased region" description="Basic and acidic residues" evidence="12">
    <location>
        <begin position="575"/>
        <end position="591"/>
    </location>
</feature>
<feature type="domain" description="ABC transporter" evidence="13">
    <location>
        <begin position="43"/>
        <end position="292"/>
    </location>
</feature>
<protein>
    <submittedName>
        <fullName evidence="14">ATPase</fullName>
    </submittedName>
</protein>
<evidence type="ECO:0000256" key="5">
    <source>
        <dbReference type="ARBA" id="ARBA00022737"/>
    </source>
</evidence>
<keyword evidence="7" id="KW-0378">Hydrolase</keyword>
<dbReference type="GO" id="GO:0000049">
    <property type="term" value="F:tRNA binding"/>
    <property type="evidence" value="ECO:0007669"/>
    <property type="project" value="UniProtKB-KW"/>
</dbReference>
<dbReference type="CDD" id="cd03221">
    <property type="entry name" value="ABCF_EF-3"/>
    <property type="match status" value="2"/>
</dbReference>
<dbReference type="Proteomes" id="UP000010953">
    <property type="component" value="Unassembled WGS sequence"/>
</dbReference>
<keyword evidence="9" id="KW-0810">Translation regulation</keyword>
<keyword evidence="5" id="KW-0677">Repeat</keyword>
<feature type="region of interest" description="Disordered" evidence="12">
    <location>
        <begin position="575"/>
        <end position="596"/>
    </location>
</feature>
<dbReference type="InterPro" id="IPR051309">
    <property type="entry name" value="ABCF_ATPase"/>
</dbReference>
<evidence type="ECO:0000256" key="11">
    <source>
        <dbReference type="ARBA" id="ARBA00022917"/>
    </source>
</evidence>
<gene>
    <name evidence="14" type="ORF">C943_02252</name>
</gene>
<dbReference type="AlphaFoldDB" id="M7Y342"/>
<dbReference type="PROSITE" id="PS50893">
    <property type="entry name" value="ABC_TRANSPORTER_2"/>
    <property type="match status" value="2"/>
</dbReference>
<dbReference type="Pfam" id="PF16326">
    <property type="entry name" value="ABC_tran_CTD"/>
    <property type="match status" value="1"/>
</dbReference>
<name>M7Y342_9BACT</name>
<dbReference type="eggNOG" id="COG0488">
    <property type="taxonomic scope" value="Bacteria"/>
</dbReference>
<dbReference type="SUPFAM" id="SSF52540">
    <property type="entry name" value="P-loop containing nucleoside triphosphate hydrolases"/>
    <property type="match status" value="2"/>
</dbReference>
<keyword evidence="8" id="KW-0067">ATP-binding</keyword>
<dbReference type="GO" id="GO:0019843">
    <property type="term" value="F:rRNA binding"/>
    <property type="evidence" value="ECO:0007669"/>
    <property type="project" value="UniProtKB-KW"/>
</dbReference>
<keyword evidence="4" id="KW-0699">rRNA-binding</keyword>
<keyword evidence="6" id="KW-0547">Nucleotide-binding</keyword>
<comment type="caution">
    <text evidence="14">The sequence shown here is derived from an EMBL/GenBank/DDBJ whole genome shotgun (WGS) entry which is preliminary data.</text>
</comment>
<organism evidence="14 15">
    <name type="scientific">Mariniradius saccharolyticus AK6</name>
    <dbReference type="NCBI Taxonomy" id="1239962"/>
    <lineage>
        <taxon>Bacteria</taxon>
        <taxon>Pseudomonadati</taxon>
        <taxon>Bacteroidota</taxon>
        <taxon>Cytophagia</taxon>
        <taxon>Cytophagales</taxon>
        <taxon>Cyclobacteriaceae</taxon>
        <taxon>Mariniradius</taxon>
    </lineage>
</organism>
<dbReference type="InterPro" id="IPR027417">
    <property type="entry name" value="P-loop_NTPase"/>
</dbReference>
<comment type="similarity">
    <text evidence="1">Belongs to the ABC transporter superfamily. ABCF family. Translational throttle EttA subfamily.</text>
</comment>
<dbReference type="FunCoup" id="M7Y342">
    <property type="interactions" value="425"/>
</dbReference>
<keyword evidence="10" id="KW-0694">RNA-binding</keyword>
<dbReference type="InterPro" id="IPR037118">
    <property type="entry name" value="Val-tRNA_synth_C_sf"/>
</dbReference>
<dbReference type="Gene3D" id="3.40.50.300">
    <property type="entry name" value="P-loop containing nucleotide triphosphate hydrolases"/>
    <property type="match status" value="2"/>
</dbReference>